<protein>
    <submittedName>
        <fullName evidence="2">Uncharacterized protein</fullName>
    </submittedName>
</protein>
<dbReference type="Proteomes" id="UP001642409">
    <property type="component" value="Unassembled WGS sequence"/>
</dbReference>
<evidence type="ECO:0000313" key="4">
    <source>
        <dbReference type="Proteomes" id="UP001642409"/>
    </source>
</evidence>
<reference evidence="2" key="1">
    <citation type="submission" date="2023-06" db="EMBL/GenBank/DDBJ databases">
        <authorList>
            <person name="Kurt Z."/>
        </authorList>
    </citation>
    <scope>NUCLEOTIDE SEQUENCE</scope>
</reference>
<keyword evidence="4" id="KW-1185">Reference proteome</keyword>
<dbReference type="AlphaFoldDB" id="A0AA86NX68"/>
<evidence type="ECO:0000313" key="3">
    <source>
        <dbReference type="EMBL" id="CAL6019197.1"/>
    </source>
</evidence>
<organism evidence="2">
    <name type="scientific">Hexamita inflata</name>
    <dbReference type="NCBI Taxonomy" id="28002"/>
    <lineage>
        <taxon>Eukaryota</taxon>
        <taxon>Metamonada</taxon>
        <taxon>Diplomonadida</taxon>
        <taxon>Hexamitidae</taxon>
        <taxon>Hexamitinae</taxon>
        <taxon>Hexamita</taxon>
    </lineage>
</organism>
<dbReference type="EMBL" id="CATOUU010000367">
    <property type="protein sequence ID" value="CAI9926331.1"/>
    <property type="molecule type" value="Genomic_DNA"/>
</dbReference>
<reference evidence="3 4" key="2">
    <citation type="submission" date="2024-07" db="EMBL/GenBank/DDBJ databases">
        <authorList>
            <person name="Akdeniz Z."/>
        </authorList>
    </citation>
    <scope>NUCLEOTIDE SEQUENCE [LARGE SCALE GENOMIC DNA]</scope>
</reference>
<sequence>MSTIYDDEDYMIYLLVRNFSARPEDKLQQELLQLLVKCQEHLGEENFQQLSTRAKEIRRERKKFSQEQQAATRQLEDSKYQTVNQCVIKYVKSKSEPGMSVQDLHRALDFKIDYQQFLLDAPDVQLKAKAPQKIDNKQQILEENVSLTNQISELKKIQADQAITIKTQQQEIESLNLKMQNYKTDLENERSNAIQLKKDYLQANRKLDSLVKFSDAIYTSIYQKKPDLDLNLDQTYQAFAQIIKSKHDRVNTLKQTSIELKKIKEEIKAVRYDLTSRAIGNALDQVSTDTIRFAQTKIIKSLLNPTASQNQAHLQQSSNKSAIFICFSTNKFNQHPGSKLVSDPVQELASLGQFIQKQILKNLSPTLTDLTNNQVQNCVCLMKQLRFLENSYCLFSAQCRRTGQWFDGVRLDQPLSNQTKVQIQNENEYMKVMNLITKRLNSEWDEFWITAEFVVQEDVKAVCCYKMFKPKYWDGAEASAEGIVLVE</sequence>
<accession>A0AA86NX68</accession>
<evidence type="ECO:0000313" key="2">
    <source>
        <dbReference type="EMBL" id="CAI9926331.1"/>
    </source>
</evidence>
<feature type="coiled-coil region" evidence="1">
    <location>
        <begin position="137"/>
        <end position="206"/>
    </location>
</feature>
<name>A0AA86NX68_9EUKA</name>
<comment type="caution">
    <text evidence="2">The sequence shown here is derived from an EMBL/GenBank/DDBJ whole genome shotgun (WGS) entry which is preliminary data.</text>
</comment>
<evidence type="ECO:0000256" key="1">
    <source>
        <dbReference type="SAM" id="Coils"/>
    </source>
</evidence>
<gene>
    <name evidence="2" type="ORF">HINF_LOCUS13976</name>
    <name evidence="3" type="ORF">HINF_LOCUS26834</name>
</gene>
<keyword evidence="1" id="KW-0175">Coiled coil</keyword>
<feature type="coiled-coil region" evidence="1">
    <location>
        <begin position="47"/>
        <end position="74"/>
    </location>
</feature>
<dbReference type="EMBL" id="CAXDID020000082">
    <property type="protein sequence ID" value="CAL6019197.1"/>
    <property type="molecule type" value="Genomic_DNA"/>
</dbReference>
<proteinExistence type="predicted"/>